<dbReference type="InterPro" id="IPR014710">
    <property type="entry name" value="RmlC-like_jellyroll"/>
</dbReference>
<dbReference type="EMBL" id="LLZG01000050">
    <property type="protein sequence ID" value="KUL42681.1"/>
    <property type="molecule type" value="Genomic_DNA"/>
</dbReference>
<keyword evidence="1 4" id="KW-0238">DNA-binding</keyword>
<name>A0A0X3VCZ1_9ACTN</name>
<dbReference type="GO" id="GO:0003677">
    <property type="term" value="F:DNA binding"/>
    <property type="evidence" value="ECO:0007669"/>
    <property type="project" value="UniProtKB-KW"/>
</dbReference>
<feature type="domain" description="HTH cro/C1-type" evidence="3">
    <location>
        <begin position="23"/>
        <end position="77"/>
    </location>
</feature>
<dbReference type="SUPFAM" id="SSF51182">
    <property type="entry name" value="RmlC-like cupins"/>
    <property type="match status" value="1"/>
</dbReference>
<dbReference type="RefSeq" id="WP_062700590.1">
    <property type="nucleotide sequence ID" value="NZ_LLZG01000050.1"/>
</dbReference>
<keyword evidence="5" id="KW-1185">Reference proteome</keyword>
<dbReference type="GO" id="GO:0003700">
    <property type="term" value="F:DNA-binding transcription factor activity"/>
    <property type="evidence" value="ECO:0007669"/>
    <property type="project" value="TreeGrafter"/>
</dbReference>
<evidence type="ECO:0000313" key="4">
    <source>
        <dbReference type="EMBL" id="KUL42681.1"/>
    </source>
</evidence>
<dbReference type="SMART" id="SM00530">
    <property type="entry name" value="HTH_XRE"/>
    <property type="match status" value="1"/>
</dbReference>
<dbReference type="InterPro" id="IPR010982">
    <property type="entry name" value="Lambda_DNA-bd_dom_sf"/>
</dbReference>
<dbReference type="AlphaFoldDB" id="A0A0X3VCZ1"/>
<evidence type="ECO:0000313" key="5">
    <source>
        <dbReference type="Proteomes" id="UP000053923"/>
    </source>
</evidence>
<dbReference type="OrthoDB" id="5584941at2"/>
<feature type="region of interest" description="Disordered" evidence="2">
    <location>
        <begin position="1"/>
        <end position="20"/>
    </location>
</feature>
<proteinExistence type="predicted"/>
<organism evidence="4 5">
    <name type="scientific">Streptomyces regalis</name>
    <dbReference type="NCBI Taxonomy" id="68262"/>
    <lineage>
        <taxon>Bacteria</taxon>
        <taxon>Bacillati</taxon>
        <taxon>Actinomycetota</taxon>
        <taxon>Actinomycetes</taxon>
        <taxon>Kitasatosporales</taxon>
        <taxon>Streptomycetaceae</taxon>
        <taxon>Streptomyces</taxon>
    </lineage>
</organism>
<dbReference type="CDD" id="cd00093">
    <property type="entry name" value="HTH_XRE"/>
    <property type="match status" value="1"/>
</dbReference>
<dbReference type="PANTHER" id="PTHR46797:SF1">
    <property type="entry name" value="METHYLPHOSPHONATE SYNTHASE"/>
    <property type="match status" value="1"/>
</dbReference>
<comment type="caution">
    <text evidence="4">The sequence shown here is derived from an EMBL/GenBank/DDBJ whole genome shotgun (WGS) entry which is preliminary data.</text>
</comment>
<accession>A0A0X3VCZ1</accession>
<sequence length="192" mass="19958">MAAPSGSGRQPVSSTAAAVGAKIRLRRQQRGMSAAEMARRAGLSKATLSQLEAGKGNPTIDTLDAIAIALRIPIADLLARDADTGPVYRPGTPAEPGEVARELLRRISSGNSLEIWRLRIPPETELTGVPHATGTIEHLLIAAGHVTAGPVDAPQDLGPGDMLAFAGDAPHFYRTGTEAVDITVVFASPIST</sequence>
<evidence type="ECO:0000256" key="1">
    <source>
        <dbReference type="ARBA" id="ARBA00023125"/>
    </source>
</evidence>
<dbReference type="InterPro" id="IPR011051">
    <property type="entry name" value="RmlC_Cupin_sf"/>
</dbReference>
<dbReference type="CDD" id="cd02209">
    <property type="entry name" value="cupin_XRE_C"/>
    <property type="match status" value="1"/>
</dbReference>
<gene>
    <name evidence="4" type="ORF">ADL12_09675</name>
</gene>
<dbReference type="InterPro" id="IPR001387">
    <property type="entry name" value="Cro/C1-type_HTH"/>
</dbReference>
<dbReference type="PROSITE" id="PS50943">
    <property type="entry name" value="HTH_CROC1"/>
    <property type="match status" value="1"/>
</dbReference>
<dbReference type="Gene3D" id="1.10.260.40">
    <property type="entry name" value="lambda repressor-like DNA-binding domains"/>
    <property type="match status" value="1"/>
</dbReference>
<dbReference type="SUPFAM" id="SSF47413">
    <property type="entry name" value="lambda repressor-like DNA-binding domains"/>
    <property type="match status" value="1"/>
</dbReference>
<dbReference type="InterPro" id="IPR050807">
    <property type="entry name" value="TransReg_Diox_bact_type"/>
</dbReference>
<dbReference type="Pfam" id="PF01381">
    <property type="entry name" value="HTH_3"/>
    <property type="match status" value="1"/>
</dbReference>
<reference evidence="5" key="1">
    <citation type="submission" date="2015-10" db="EMBL/GenBank/DDBJ databases">
        <authorList>
            <person name="Ju K.-S."/>
            <person name="Doroghazi J.R."/>
            <person name="Metcalf W.W."/>
        </authorList>
    </citation>
    <scope>NUCLEOTIDE SEQUENCE [LARGE SCALE GENOMIC DNA]</scope>
    <source>
        <strain evidence="5">NRRL 3151</strain>
    </source>
</reference>
<feature type="compositionally biased region" description="Polar residues" evidence="2">
    <location>
        <begin position="7"/>
        <end position="16"/>
    </location>
</feature>
<evidence type="ECO:0000259" key="3">
    <source>
        <dbReference type="PROSITE" id="PS50943"/>
    </source>
</evidence>
<dbReference type="GO" id="GO:0005829">
    <property type="term" value="C:cytosol"/>
    <property type="evidence" value="ECO:0007669"/>
    <property type="project" value="TreeGrafter"/>
</dbReference>
<dbReference type="Proteomes" id="UP000053923">
    <property type="component" value="Unassembled WGS sequence"/>
</dbReference>
<evidence type="ECO:0000256" key="2">
    <source>
        <dbReference type="SAM" id="MobiDB-lite"/>
    </source>
</evidence>
<dbReference type="Gene3D" id="2.60.120.10">
    <property type="entry name" value="Jelly Rolls"/>
    <property type="match status" value="1"/>
</dbReference>
<dbReference type="PANTHER" id="PTHR46797">
    <property type="entry name" value="HTH-TYPE TRANSCRIPTIONAL REGULATOR"/>
    <property type="match status" value="1"/>
</dbReference>
<protein>
    <submittedName>
        <fullName evidence="4">DNA-binding protein</fullName>
    </submittedName>
</protein>